<feature type="compositionally biased region" description="Basic and acidic residues" evidence="1">
    <location>
        <begin position="58"/>
        <end position="70"/>
    </location>
</feature>
<evidence type="ECO:0000313" key="2">
    <source>
        <dbReference type="EMBL" id="KAK1772221.1"/>
    </source>
</evidence>
<evidence type="ECO:0000313" key="3">
    <source>
        <dbReference type="Proteomes" id="UP001244011"/>
    </source>
</evidence>
<evidence type="ECO:0000256" key="1">
    <source>
        <dbReference type="SAM" id="MobiDB-lite"/>
    </source>
</evidence>
<reference evidence="2" key="1">
    <citation type="submission" date="2023-06" db="EMBL/GenBank/DDBJ databases">
        <title>Genome-scale phylogeny and comparative genomics of the fungal order Sordariales.</title>
        <authorList>
            <consortium name="Lawrence Berkeley National Laboratory"/>
            <person name="Hensen N."/>
            <person name="Bonometti L."/>
            <person name="Westerberg I."/>
            <person name="Brannstrom I.O."/>
            <person name="Guillou S."/>
            <person name="Cros-Aarteil S."/>
            <person name="Calhoun S."/>
            <person name="Haridas S."/>
            <person name="Kuo A."/>
            <person name="Mondo S."/>
            <person name="Pangilinan J."/>
            <person name="Riley R."/>
            <person name="Labutti K."/>
            <person name="Andreopoulos B."/>
            <person name="Lipzen A."/>
            <person name="Chen C."/>
            <person name="Yanf M."/>
            <person name="Daum C."/>
            <person name="Ng V."/>
            <person name="Clum A."/>
            <person name="Steindorff A."/>
            <person name="Ohm R."/>
            <person name="Martin F."/>
            <person name="Silar P."/>
            <person name="Natvig D."/>
            <person name="Lalanne C."/>
            <person name="Gautier V."/>
            <person name="Ament-Velasquez S.L."/>
            <person name="Kruys A."/>
            <person name="Hutchinson M.I."/>
            <person name="Powell A.J."/>
            <person name="Barry K."/>
            <person name="Miller A.N."/>
            <person name="Grigoriev I.V."/>
            <person name="Debuchy R."/>
            <person name="Gladieux P."/>
            <person name="Thoren M.H."/>
            <person name="Johannesson H."/>
        </authorList>
    </citation>
    <scope>NUCLEOTIDE SEQUENCE</scope>
    <source>
        <strain evidence="2">8032-3</strain>
    </source>
</reference>
<feature type="non-terminal residue" evidence="2">
    <location>
        <position position="1"/>
    </location>
</feature>
<protein>
    <submittedName>
        <fullName evidence="2">Uncharacterized protein</fullName>
    </submittedName>
</protein>
<gene>
    <name evidence="2" type="ORF">QBC33DRAFT_582673</name>
</gene>
<dbReference type="Proteomes" id="UP001244011">
    <property type="component" value="Unassembled WGS sequence"/>
</dbReference>
<sequence length="164" mass="18461">MIISAENSAMERYCSPLNCEAESNSDDDESDCDSEDGEEDEDDEDDEDDKKPTRGSKRKTEALRARDRPPKQSNAGAAQPRRYLLKLNCRETGEGMIQSTAEKGTIKFNAENLASFNGKTNLPCVGQGVPFTARKISDVPCQPRNSWADYSERAYELAWVRRWN</sequence>
<dbReference type="EMBL" id="MU838997">
    <property type="protein sequence ID" value="KAK1772221.1"/>
    <property type="molecule type" value="Genomic_DNA"/>
</dbReference>
<proteinExistence type="predicted"/>
<keyword evidence="3" id="KW-1185">Reference proteome</keyword>
<organism evidence="2 3">
    <name type="scientific">Phialemonium atrogriseum</name>
    <dbReference type="NCBI Taxonomy" id="1093897"/>
    <lineage>
        <taxon>Eukaryota</taxon>
        <taxon>Fungi</taxon>
        <taxon>Dikarya</taxon>
        <taxon>Ascomycota</taxon>
        <taxon>Pezizomycotina</taxon>
        <taxon>Sordariomycetes</taxon>
        <taxon>Sordariomycetidae</taxon>
        <taxon>Cephalothecales</taxon>
        <taxon>Cephalothecaceae</taxon>
        <taxon>Phialemonium</taxon>
    </lineage>
</organism>
<dbReference type="RefSeq" id="XP_060288434.1">
    <property type="nucleotide sequence ID" value="XM_060431352.1"/>
</dbReference>
<feature type="compositionally biased region" description="Acidic residues" evidence="1">
    <location>
        <begin position="23"/>
        <end position="48"/>
    </location>
</feature>
<dbReference type="GeneID" id="85314539"/>
<comment type="caution">
    <text evidence="2">The sequence shown here is derived from an EMBL/GenBank/DDBJ whole genome shotgun (WGS) entry which is preliminary data.</text>
</comment>
<name>A0AAJ0CDA8_9PEZI</name>
<feature type="region of interest" description="Disordered" evidence="1">
    <location>
        <begin position="18"/>
        <end position="82"/>
    </location>
</feature>
<dbReference type="AlphaFoldDB" id="A0AAJ0CDA8"/>
<accession>A0AAJ0CDA8</accession>